<organism evidence="6 7">
    <name type="scientific">Massilia agri</name>
    <dbReference type="NCBI Taxonomy" id="1886785"/>
    <lineage>
        <taxon>Bacteria</taxon>
        <taxon>Pseudomonadati</taxon>
        <taxon>Pseudomonadota</taxon>
        <taxon>Betaproteobacteria</taxon>
        <taxon>Burkholderiales</taxon>
        <taxon>Oxalobacteraceae</taxon>
        <taxon>Telluria group</taxon>
        <taxon>Massilia</taxon>
    </lineage>
</organism>
<evidence type="ECO:0000313" key="6">
    <source>
        <dbReference type="EMBL" id="MCS0595894.1"/>
    </source>
</evidence>
<dbReference type="InterPro" id="IPR058163">
    <property type="entry name" value="LysR-type_TF_proteobact-type"/>
</dbReference>
<dbReference type="Gene3D" id="3.40.190.290">
    <property type="match status" value="1"/>
</dbReference>
<dbReference type="PANTHER" id="PTHR30537:SF5">
    <property type="entry name" value="HTH-TYPE TRANSCRIPTIONAL ACTIVATOR TTDR-RELATED"/>
    <property type="match status" value="1"/>
</dbReference>
<evidence type="ECO:0000313" key="7">
    <source>
        <dbReference type="Proteomes" id="UP001206572"/>
    </source>
</evidence>
<dbReference type="CDD" id="cd08422">
    <property type="entry name" value="PBP2_CrgA_like"/>
    <property type="match status" value="1"/>
</dbReference>
<dbReference type="InterPro" id="IPR036388">
    <property type="entry name" value="WH-like_DNA-bd_sf"/>
</dbReference>
<evidence type="ECO:0000256" key="4">
    <source>
        <dbReference type="ARBA" id="ARBA00023163"/>
    </source>
</evidence>
<dbReference type="Pfam" id="PF03466">
    <property type="entry name" value="LysR_substrate"/>
    <property type="match status" value="1"/>
</dbReference>
<comment type="similarity">
    <text evidence="1">Belongs to the LysR transcriptional regulatory family.</text>
</comment>
<dbReference type="PANTHER" id="PTHR30537">
    <property type="entry name" value="HTH-TYPE TRANSCRIPTIONAL REGULATOR"/>
    <property type="match status" value="1"/>
</dbReference>
<gene>
    <name evidence="6" type="ORF">NX780_05980</name>
</gene>
<proteinExistence type="inferred from homology"/>
<evidence type="ECO:0000259" key="5">
    <source>
        <dbReference type="PROSITE" id="PS50931"/>
    </source>
</evidence>
<feature type="domain" description="HTH lysR-type" evidence="5">
    <location>
        <begin position="1"/>
        <end position="59"/>
    </location>
</feature>
<dbReference type="RefSeq" id="WP_258826940.1">
    <property type="nucleotide sequence ID" value="NZ_JANUHA010000003.1"/>
</dbReference>
<keyword evidence="3" id="KW-0238">DNA-binding</keyword>
<dbReference type="Pfam" id="PF00126">
    <property type="entry name" value="HTH_1"/>
    <property type="match status" value="1"/>
</dbReference>
<dbReference type="Gene3D" id="1.10.10.10">
    <property type="entry name" value="Winged helix-like DNA-binding domain superfamily/Winged helix DNA-binding domain"/>
    <property type="match status" value="1"/>
</dbReference>
<evidence type="ECO:0000256" key="2">
    <source>
        <dbReference type="ARBA" id="ARBA00023015"/>
    </source>
</evidence>
<evidence type="ECO:0000256" key="1">
    <source>
        <dbReference type="ARBA" id="ARBA00009437"/>
    </source>
</evidence>
<keyword evidence="4" id="KW-0804">Transcription</keyword>
<reference evidence="6 7" key="1">
    <citation type="submission" date="2022-08" db="EMBL/GenBank/DDBJ databases">
        <title>Reclassification of Massilia species as members of the genera Telluria, Duganella, Pseudoduganella, Mokoshia gen. nov. and Zemynaea gen. nov. using orthogonal and non-orthogonal genome-based approaches.</title>
        <authorList>
            <person name="Bowman J.P."/>
        </authorList>
    </citation>
    <scope>NUCLEOTIDE SEQUENCE [LARGE SCALE GENOMIC DNA]</scope>
    <source>
        <strain evidence="6 7">JCM 31661</strain>
    </source>
</reference>
<dbReference type="EMBL" id="JANUHA010000003">
    <property type="protein sequence ID" value="MCS0595894.1"/>
    <property type="molecule type" value="Genomic_DNA"/>
</dbReference>
<dbReference type="InterPro" id="IPR036390">
    <property type="entry name" value="WH_DNA-bd_sf"/>
</dbReference>
<protein>
    <submittedName>
        <fullName evidence="6">LysR family transcriptional regulator</fullName>
    </submittedName>
</protein>
<evidence type="ECO:0000256" key="3">
    <source>
        <dbReference type="ARBA" id="ARBA00023125"/>
    </source>
</evidence>
<dbReference type="Proteomes" id="UP001206572">
    <property type="component" value="Unassembled WGS sequence"/>
</dbReference>
<dbReference type="PROSITE" id="PS50931">
    <property type="entry name" value="HTH_LYSR"/>
    <property type="match status" value="1"/>
</dbReference>
<sequence length="297" mass="32536">MDRMTALQVFRAVAELGSFAAAARQLGLSPAAVSKNIGELEAKTGTRLINRTTRRMALTEAGQIYLDHVARGLDALADADQALDSANAEPVGTLRVSAPLTVGLTRLTKAIPAFLAQYPGLKLDLHLDDGRIDIIRDGYDLAIRGSNALEDSSMIARKLAVMKHVLCASPAYFSTHGKPITPQDLQQHQCIRRLSSSGRADVWEFHKGQQTVPVTVNDRYAVTSSLAVLDAMRAGFGLSLVPYPYVAQDLELGMLTSALDDWDTFDTTLYAIYPSRELLAPKIRVFLDFVMREFQQT</sequence>
<dbReference type="InterPro" id="IPR005119">
    <property type="entry name" value="LysR_subst-bd"/>
</dbReference>
<keyword evidence="2" id="KW-0805">Transcription regulation</keyword>
<dbReference type="InterPro" id="IPR000847">
    <property type="entry name" value="LysR_HTH_N"/>
</dbReference>
<dbReference type="SUPFAM" id="SSF53850">
    <property type="entry name" value="Periplasmic binding protein-like II"/>
    <property type="match status" value="1"/>
</dbReference>
<comment type="caution">
    <text evidence="6">The sequence shown here is derived from an EMBL/GenBank/DDBJ whole genome shotgun (WGS) entry which is preliminary data.</text>
</comment>
<accession>A0ABT2AI33</accession>
<keyword evidence="7" id="KW-1185">Reference proteome</keyword>
<name>A0ABT2AI33_9BURK</name>
<dbReference type="SUPFAM" id="SSF46785">
    <property type="entry name" value="Winged helix' DNA-binding domain"/>
    <property type="match status" value="1"/>
</dbReference>